<comment type="caution">
    <text evidence="2">The sequence shown here is derived from an EMBL/GenBank/DDBJ whole genome shotgun (WGS) entry which is preliminary data.</text>
</comment>
<evidence type="ECO:0000313" key="3">
    <source>
        <dbReference type="Proteomes" id="UP000237105"/>
    </source>
</evidence>
<name>A0A2P5CT87_PARAD</name>
<gene>
    <name evidence="2" type="ORF">PanWU01x14_125670</name>
</gene>
<feature type="compositionally biased region" description="Basic residues" evidence="1">
    <location>
        <begin position="1"/>
        <end position="11"/>
    </location>
</feature>
<dbReference type="OrthoDB" id="1189399at2759"/>
<feature type="compositionally biased region" description="Basic and acidic residues" evidence="1">
    <location>
        <begin position="49"/>
        <end position="67"/>
    </location>
</feature>
<feature type="region of interest" description="Disordered" evidence="1">
    <location>
        <begin position="1"/>
        <end position="79"/>
    </location>
</feature>
<keyword evidence="3" id="KW-1185">Reference proteome</keyword>
<dbReference type="AlphaFoldDB" id="A0A2P5CT87"/>
<sequence>KKMSSYTYRRHYNSDNDWNNPYEELQFNANKVESQPERYTSSPQRPKHHEVEFKNDHERVRESERNSPGHRLNGGSENIDKEAADFIKREHVKFQSSRTTF</sequence>
<evidence type="ECO:0000256" key="1">
    <source>
        <dbReference type="SAM" id="MobiDB-lite"/>
    </source>
</evidence>
<protein>
    <submittedName>
        <fullName evidence="2">Uncharacterized protein</fullName>
    </submittedName>
</protein>
<proteinExistence type="predicted"/>
<evidence type="ECO:0000313" key="2">
    <source>
        <dbReference type="EMBL" id="PON64253.1"/>
    </source>
</evidence>
<feature type="compositionally biased region" description="Polar residues" evidence="1">
    <location>
        <begin position="27"/>
        <end position="44"/>
    </location>
</feature>
<feature type="non-terminal residue" evidence="2">
    <location>
        <position position="1"/>
    </location>
</feature>
<accession>A0A2P5CT87</accession>
<dbReference type="Proteomes" id="UP000237105">
    <property type="component" value="Unassembled WGS sequence"/>
</dbReference>
<organism evidence="2 3">
    <name type="scientific">Parasponia andersonii</name>
    <name type="common">Sponia andersonii</name>
    <dbReference type="NCBI Taxonomy" id="3476"/>
    <lineage>
        <taxon>Eukaryota</taxon>
        <taxon>Viridiplantae</taxon>
        <taxon>Streptophyta</taxon>
        <taxon>Embryophyta</taxon>
        <taxon>Tracheophyta</taxon>
        <taxon>Spermatophyta</taxon>
        <taxon>Magnoliopsida</taxon>
        <taxon>eudicotyledons</taxon>
        <taxon>Gunneridae</taxon>
        <taxon>Pentapetalae</taxon>
        <taxon>rosids</taxon>
        <taxon>fabids</taxon>
        <taxon>Rosales</taxon>
        <taxon>Cannabaceae</taxon>
        <taxon>Parasponia</taxon>
    </lineage>
</organism>
<dbReference type="EMBL" id="JXTB01000097">
    <property type="protein sequence ID" value="PON64253.1"/>
    <property type="molecule type" value="Genomic_DNA"/>
</dbReference>
<reference evidence="3" key="1">
    <citation type="submission" date="2016-06" db="EMBL/GenBank/DDBJ databases">
        <title>Parallel loss of symbiosis genes in relatives of nitrogen-fixing non-legume Parasponia.</title>
        <authorList>
            <person name="Van Velzen R."/>
            <person name="Holmer R."/>
            <person name="Bu F."/>
            <person name="Rutten L."/>
            <person name="Van Zeijl A."/>
            <person name="Liu W."/>
            <person name="Santuari L."/>
            <person name="Cao Q."/>
            <person name="Sharma T."/>
            <person name="Shen D."/>
            <person name="Roswanjaya Y."/>
            <person name="Wardhani T."/>
            <person name="Kalhor M.S."/>
            <person name="Jansen J."/>
            <person name="Van den Hoogen J."/>
            <person name="Gungor B."/>
            <person name="Hartog M."/>
            <person name="Hontelez J."/>
            <person name="Verver J."/>
            <person name="Yang W.-C."/>
            <person name="Schijlen E."/>
            <person name="Repin R."/>
            <person name="Schilthuizen M."/>
            <person name="Schranz E."/>
            <person name="Heidstra R."/>
            <person name="Miyata K."/>
            <person name="Fedorova E."/>
            <person name="Kohlen W."/>
            <person name="Bisseling T."/>
            <person name="Smit S."/>
            <person name="Geurts R."/>
        </authorList>
    </citation>
    <scope>NUCLEOTIDE SEQUENCE [LARGE SCALE GENOMIC DNA]</scope>
    <source>
        <strain evidence="3">cv. WU1-14</strain>
    </source>
</reference>